<name>A0A0R1GPD5_9LACO</name>
<evidence type="ECO:0000256" key="4">
    <source>
        <dbReference type="ARBA" id="ARBA00022683"/>
    </source>
</evidence>
<dbReference type="RefSeq" id="WP_033388929.1">
    <property type="nucleotide sequence ID" value="NZ_AZCZ01000032.1"/>
</dbReference>
<keyword evidence="2" id="KW-0762">Sugar transport</keyword>
<dbReference type="Gene3D" id="1.20.58.80">
    <property type="entry name" value="Phosphotransferase system, lactose/cellobiose-type IIA subunit"/>
    <property type="match status" value="1"/>
</dbReference>
<accession>A0A0R1GPD5</accession>
<dbReference type="PANTHER" id="PTHR34382">
    <property type="entry name" value="PTS SYSTEM N,N'-DIACETYLCHITOBIOSE-SPECIFIC EIIA COMPONENT"/>
    <property type="match status" value="1"/>
</dbReference>
<dbReference type="Pfam" id="PF02255">
    <property type="entry name" value="PTS_IIA"/>
    <property type="match status" value="1"/>
</dbReference>
<sequence length="96" mass="10580">MTPTIEQLAMQVLVTAGTAKESLYRAIATAREQHQSLELSVCHDQLLAAHKVQTQMMAKIAAEDLPVTILINHAMDTLMAVQGNYELLEALGPDWH</sequence>
<gene>
    <name evidence="5" type="ORF">FD07_GL001290</name>
</gene>
<evidence type="ECO:0000256" key="2">
    <source>
        <dbReference type="ARBA" id="ARBA00022597"/>
    </source>
</evidence>
<protein>
    <submittedName>
        <fullName evidence="5">Uncharacterized protein</fullName>
    </submittedName>
</protein>
<keyword evidence="4" id="KW-0598">Phosphotransferase system</keyword>
<dbReference type="SUPFAM" id="SSF46973">
    <property type="entry name" value="Enzyme IIa from lactose specific PTS, IIa-lac"/>
    <property type="match status" value="1"/>
</dbReference>
<proteinExistence type="predicted"/>
<dbReference type="PATRIC" id="fig|1267003.4.peg.1367"/>
<dbReference type="PANTHER" id="PTHR34382:SF7">
    <property type="entry name" value="PTS SYSTEM N,N'-DIACETYLCHITOBIOSE-SPECIFIC EIIA COMPONENT"/>
    <property type="match status" value="1"/>
</dbReference>
<dbReference type="InterPro" id="IPR003188">
    <property type="entry name" value="PTS_IIA_lac/cel"/>
</dbReference>
<dbReference type="Proteomes" id="UP000051176">
    <property type="component" value="Unassembled WGS sequence"/>
</dbReference>
<organism evidence="5 6">
    <name type="scientific">Levilactobacillus parabrevis ATCC 53295</name>
    <dbReference type="NCBI Taxonomy" id="1267003"/>
    <lineage>
        <taxon>Bacteria</taxon>
        <taxon>Bacillati</taxon>
        <taxon>Bacillota</taxon>
        <taxon>Bacilli</taxon>
        <taxon>Lactobacillales</taxon>
        <taxon>Lactobacillaceae</taxon>
        <taxon>Levilactobacillus</taxon>
    </lineage>
</organism>
<evidence type="ECO:0000313" key="6">
    <source>
        <dbReference type="Proteomes" id="UP000051176"/>
    </source>
</evidence>
<evidence type="ECO:0000256" key="1">
    <source>
        <dbReference type="ARBA" id="ARBA00022448"/>
    </source>
</evidence>
<dbReference type="OrthoDB" id="2296055at2"/>
<reference evidence="5 6" key="1">
    <citation type="journal article" date="2015" name="Genome Announc.">
        <title>Expanding the biotechnology potential of lactobacilli through comparative genomics of 213 strains and associated genera.</title>
        <authorList>
            <person name="Sun Z."/>
            <person name="Harris H.M."/>
            <person name="McCann A."/>
            <person name="Guo C."/>
            <person name="Argimon S."/>
            <person name="Zhang W."/>
            <person name="Yang X."/>
            <person name="Jeffery I.B."/>
            <person name="Cooney J.C."/>
            <person name="Kagawa T.F."/>
            <person name="Liu W."/>
            <person name="Song Y."/>
            <person name="Salvetti E."/>
            <person name="Wrobel A."/>
            <person name="Rasinkangas P."/>
            <person name="Parkhill J."/>
            <person name="Rea M.C."/>
            <person name="O'Sullivan O."/>
            <person name="Ritari J."/>
            <person name="Douillard F.P."/>
            <person name="Paul Ross R."/>
            <person name="Yang R."/>
            <person name="Briner A.E."/>
            <person name="Felis G.E."/>
            <person name="de Vos W.M."/>
            <person name="Barrangou R."/>
            <person name="Klaenhammer T.R."/>
            <person name="Caufield P.W."/>
            <person name="Cui Y."/>
            <person name="Zhang H."/>
            <person name="O'Toole P.W."/>
        </authorList>
    </citation>
    <scope>NUCLEOTIDE SEQUENCE [LARGE SCALE GENOMIC DNA]</scope>
    <source>
        <strain evidence="5 6">ATCC 53295</strain>
    </source>
</reference>
<dbReference type="AlphaFoldDB" id="A0A0R1GPD5"/>
<comment type="caution">
    <text evidence="5">The sequence shown here is derived from an EMBL/GenBank/DDBJ whole genome shotgun (WGS) entry which is preliminary data.</text>
</comment>
<evidence type="ECO:0000313" key="5">
    <source>
        <dbReference type="EMBL" id="KRK35800.1"/>
    </source>
</evidence>
<dbReference type="InterPro" id="IPR036542">
    <property type="entry name" value="PTS_IIA_lac/cel_sf"/>
</dbReference>
<dbReference type="STRING" id="357278.IV61_GL001414"/>
<dbReference type="EMBL" id="AZCZ01000032">
    <property type="protein sequence ID" value="KRK35800.1"/>
    <property type="molecule type" value="Genomic_DNA"/>
</dbReference>
<keyword evidence="6" id="KW-1185">Reference proteome</keyword>
<keyword evidence="1" id="KW-0813">Transport</keyword>
<dbReference type="GO" id="GO:0016740">
    <property type="term" value="F:transferase activity"/>
    <property type="evidence" value="ECO:0007669"/>
    <property type="project" value="UniProtKB-KW"/>
</dbReference>
<dbReference type="GO" id="GO:0009401">
    <property type="term" value="P:phosphoenolpyruvate-dependent sugar phosphotransferase system"/>
    <property type="evidence" value="ECO:0007669"/>
    <property type="project" value="UniProtKB-KW"/>
</dbReference>
<evidence type="ECO:0000256" key="3">
    <source>
        <dbReference type="ARBA" id="ARBA00022679"/>
    </source>
</evidence>
<keyword evidence="3" id="KW-0808">Transferase</keyword>